<dbReference type="EMBL" id="CM055109">
    <property type="protein sequence ID" value="KAJ7523716.1"/>
    <property type="molecule type" value="Genomic_DNA"/>
</dbReference>
<evidence type="ECO:0000313" key="1">
    <source>
        <dbReference type="EMBL" id="KAJ7523716.1"/>
    </source>
</evidence>
<keyword evidence="2" id="KW-1185">Reference proteome</keyword>
<comment type="caution">
    <text evidence="1">The sequence shown here is derived from an EMBL/GenBank/DDBJ whole genome shotgun (WGS) entry which is preliminary data.</text>
</comment>
<gene>
    <name evidence="1" type="ORF">O6H91_18G059700</name>
</gene>
<organism evidence="1 2">
    <name type="scientific">Diphasiastrum complanatum</name>
    <name type="common">Issler's clubmoss</name>
    <name type="synonym">Lycopodium complanatum</name>
    <dbReference type="NCBI Taxonomy" id="34168"/>
    <lineage>
        <taxon>Eukaryota</taxon>
        <taxon>Viridiplantae</taxon>
        <taxon>Streptophyta</taxon>
        <taxon>Embryophyta</taxon>
        <taxon>Tracheophyta</taxon>
        <taxon>Lycopodiopsida</taxon>
        <taxon>Lycopodiales</taxon>
        <taxon>Lycopodiaceae</taxon>
        <taxon>Lycopodioideae</taxon>
        <taxon>Diphasiastrum</taxon>
    </lineage>
</organism>
<protein>
    <submittedName>
        <fullName evidence="1">Uncharacterized protein</fullName>
    </submittedName>
</protein>
<reference evidence="2" key="1">
    <citation type="journal article" date="2024" name="Proc. Natl. Acad. Sci. U.S.A.">
        <title>Extraordinary preservation of gene collinearity over three hundred million years revealed in homosporous lycophytes.</title>
        <authorList>
            <person name="Li C."/>
            <person name="Wickell D."/>
            <person name="Kuo L.Y."/>
            <person name="Chen X."/>
            <person name="Nie B."/>
            <person name="Liao X."/>
            <person name="Peng D."/>
            <person name="Ji J."/>
            <person name="Jenkins J."/>
            <person name="Williams M."/>
            <person name="Shu S."/>
            <person name="Plott C."/>
            <person name="Barry K."/>
            <person name="Rajasekar S."/>
            <person name="Grimwood J."/>
            <person name="Han X."/>
            <person name="Sun S."/>
            <person name="Hou Z."/>
            <person name="He W."/>
            <person name="Dai G."/>
            <person name="Sun C."/>
            <person name="Schmutz J."/>
            <person name="Leebens-Mack J.H."/>
            <person name="Li F.W."/>
            <person name="Wang L."/>
        </authorList>
    </citation>
    <scope>NUCLEOTIDE SEQUENCE [LARGE SCALE GENOMIC DNA]</scope>
    <source>
        <strain evidence="2">cv. PW_Plant_1</strain>
    </source>
</reference>
<proteinExistence type="predicted"/>
<name>A0ACC2B1R4_DIPCM</name>
<evidence type="ECO:0000313" key="2">
    <source>
        <dbReference type="Proteomes" id="UP001162992"/>
    </source>
</evidence>
<dbReference type="Proteomes" id="UP001162992">
    <property type="component" value="Chromosome 18"/>
</dbReference>
<sequence length="456" mass="51492">MEETNKFLVTVEEPILVYPETFNSEHTLYLSPLDLQAPLFMYTLYFYKKDNIKSSTDIVFDALKEALQKVLVLYYPAAGRLRHNLETGKPEIECNNQGALLVRATTDARIEELGDPMNTDPELEKFVYKLRPTSGNPVIVTQVTACACGGIVIGFGSRHELFDAFSALQFLSAWGAVTRGTPLSEIPIPSHNRELLKPKQSELSLSQQSLLVMKKFDGIPLLTRADEKKSWEGTVTDFASLGIRPQYVMKVFRLTKEMLDYLKQKAMESGEIEKCSTFDVVTAHAWQARVQSLEMDPFEKVMLRFPVDGRTKIDPPLPPCFIGNVFIMASHACTVSDIRDSSLSSIVKRVQQAKADVKNSYIRNMINALAATQIKALPSFRETTIVTDWTRFPHHLLDFGWGGTIFATQVAMPLLDVIFLTSSSSKDEDLYVRLGLLPNYMEKFEQHFLQIQPETN</sequence>
<accession>A0ACC2B1R4</accession>